<evidence type="ECO:0000313" key="1">
    <source>
        <dbReference type="EMBL" id="OQP33938.1"/>
    </source>
</evidence>
<dbReference type="AlphaFoldDB" id="A0A1V9DJA9"/>
<dbReference type="EMBL" id="MWUE01000015">
    <property type="protein sequence ID" value="OQP33938.1"/>
    <property type="molecule type" value="Genomic_DNA"/>
</dbReference>
<name>A0A1V9DJA9_9GAMM</name>
<accession>A0A1V9DJA9</accession>
<dbReference type="OrthoDB" id="2087522at2"/>
<reference evidence="1 2" key="1">
    <citation type="submission" date="2017-02" db="EMBL/GenBank/DDBJ databases">
        <title>Whole genome shotgun sequence of Pantoea agglomerans strain AS1 isolated from a cycad, Zamia floridana in Central Florida, USA.</title>
        <authorList>
            <person name="Lata P."/>
            <person name="Govindarajan S."/>
            <person name="Qi F."/>
            <person name="Li J.-L."/>
            <person name="Maurya S.K."/>
            <person name="Sahoo M.K."/>
        </authorList>
    </citation>
    <scope>NUCLEOTIDE SEQUENCE [LARGE SCALE GENOMIC DNA]</scope>
    <source>
        <strain evidence="1 2">AS1</strain>
    </source>
</reference>
<evidence type="ECO:0008006" key="3">
    <source>
        <dbReference type="Google" id="ProtNLM"/>
    </source>
</evidence>
<dbReference type="RefSeq" id="WP_081139047.1">
    <property type="nucleotide sequence ID" value="NZ_MWUE01000015.1"/>
</dbReference>
<keyword evidence="2" id="KW-1185">Reference proteome</keyword>
<sequence>MSQNWMRHFELQLLDDKGNGISLTDLKVTFSIQKMPATIFNGFVGDFKIYNLSQETQSRVARQEFSRIQVIAGYNGNPDDLGNYPDQNIGTIFNGDIRFTVAGKDNITDSWIMLQCIDSWQGHLYAGVRTTVAAGWKYSDLFTAGMKTYEPYGITAGSIPDFPDTVFPRGRVLLSNTADLMNNIAGQCKADWWYENNQVHMVPETKYIDEVVVLNANTGLIGMPQQTMGAGVNVRCLINPTIKLGGLVRLDQASVYRTALSTEQVAGRQGAGGILKESASDGNLYVDGLAGAQPAAINTDGDYIVGSIDYTGDTRGQNWYMDLLCLAKGARELQSVSTTNKVA</sequence>
<gene>
    <name evidence="1" type="ORF">B2J69_10185</name>
</gene>
<proteinExistence type="predicted"/>
<protein>
    <recommendedName>
        <fullName evidence="3">Bacteriophage protein</fullName>
    </recommendedName>
</protein>
<evidence type="ECO:0000313" key="2">
    <source>
        <dbReference type="Proteomes" id="UP000192769"/>
    </source>
</evidence>
<organism evidence="1 2">
    <name type="scientific">Pantoea latae</name>
    <dbReference type="NCBI Taxonomy" id="1964541"/>
    <lineage>
        <taxon>Bacteria</taxon>
        <taxon>Pseudomonadati</taxon>
        <taxon>Pseudomonadota</taxon>
        <taxon>Gammaproteobacteria</taxon>
        <taxon>Enterobacterales</taxon>
        <taxon>Erwiniaceae</taxon>
        <taxon>Pantoea</taxon>
    </lineage>
</organism>
<comment type="caution">
    <text evidence="1">The sequence shown here is derived from an EMBL/GenBank/DDBJ whole genome shotgun (WGS) entry which is preliminary data.</text>
</comment>
<dbReference type="Proteomes" id="UP000192769">
    <property type="component" value="Unassembled WGS sequence"/>
</dbReference>